<reference evidence="1 2" key="1">
    <citation type="submission" date="2017-07" db="EMBL/GenBank/DDBJ databases">
        <title>Phylogenetic study on the rhizospheric bacterium Ochrobactrum sp. A44.</title>
        <authorList>
            <person name="Krzyzanowska D.M."/>
            <person name="Ossowicki A."/>
            <person name="Rajewska M."/>
            <person name="Maciag T."/>
            <person name="Kaczynski Z."/>
            <person name="Czerwicka M."/>
            <person name="Jafra S."/>
        </authorList>
    </citation>
    <scope>NUCLEOTIDE SEQUENCE [LARGE SCALE GENOMIC DNA]</scope>
    <source>
        <strain evidence="1 2">A44</strain>
    </source>
</reference>
<organism evidence="1 2">
    <name type="scientific">Ochrobactrum quorumnocens</name>
    <dbReference type="NCBI Taxonomy" id="271865"/>
    <lineage>
        <taxon>Bacteria</taxon>
        <taxon>Pseudomonadati</taxon>
        <taxon>Pseudomonadota</taxon>
        <taxon>Alphaproteobacteria</taxon>
        <taxon>Hyphomicrobiales</taxon>
        <taxon>Brucellaceae</taxon>
        <taxon>Brucella/Ochrobactrum group</taxon>
        <taxon>Ochrobactrum</taxon>
    </lineage>
</organism>
<accession>A0A248UDI7</accession>
<proteinExistence type="predicted"/>
<dbReference type="EMBL" id="CP022603">
    <property type="protein sequence ID" value="ASV84736.1"/>
    <property type="molecule type" value="Genomic_DNA"/>
</dbReference>
<dbReference type="AlphaFoldDB" id="A0A248UDI7"/>
<dbReference type="Proteomes" id="UP000215256">
    <property type="component" value="Chromosome 2"/>
</dbReference>
<name>A0A248UDI7_9HYPH</name>
<protein>
    <submittedName>
        <fullName evidence="1">Uncharacterized protein</fullName>
    </submittedName>
</protein>
<evidence type="ECO:0000313" key="1">
    <source>
        <dbReference type="EMBL" id="ASV84736.1"/>
    </source>
</evidence>
<sequence>MEPKFKPHAESRLSIPHASVLMRIILERIALNRTQGARSRFF</sequence>
<evidence type="ECO:0000313" key="2">
    <source>
        <dbReference type="Proteomes" id="UP000215256"/>
    </source>
</evidence>
<gene>
    <name evidence="1" type="ORF">CES85_5532</name>
</gene>
<dbReference type="KEGG" id="och:CES85_5532"/>